<name>A0A1E4TXY3_PACTA</name>
<gene>
    <name evidence="4" type="ORF">PACTADRAFT_48416</name>
</gene>
<organism evidence="4 5">
    <name type="scientific">Pachysolen tannophilus NRRL Y-2460</name>
    <dbReference type="NCBI Taxonomy" id="669874"/>
    <lineage>
        <taxon>Eukaryota</taxon>
        <taxon>Fungi</taxon>
        <taxon>Dikarya</taxon>
        <taxon>Ascomycota</taxon>
        <taxon>Saccharomycotina</taxon>
        <taxon>Pichiomycetes</taxon>
        <taxon>Pachysolenaceae</taxon>
        <taxon>Pachysolen</taxon>
    </lineage>
</organism>
<evidence type="ECO:0000313" key="4">
    <source>
        <dbReference type="EMBL" id="ODV96584.1"/>
    </source>
</evidence>
<dbReference type="GO" id="GO:0007021">
    <property type="term" value="P:tubulin complex assembly"/>
    <property type="evidence" value="ECO:0007669"/>
    <property type="project" value="EnsemblFungi"/>
</dbReference>
<keyword evidence="2" id="KW-0143">Chaperone</keyword>
<reference evidence="5" key="1">
    <citation type="submission" date="2016-05" db="EMBL/GenBank/DDBJ databases">
        <title>Comparative genomics of biotechnologically important yeasts.</title>
        <authorList>
            <consortium name="DOE Joint Genome Institute"/>
            <person name="Riley R."/>
            <person name="Haridas S."/>
            <person name="Wolfe K.H."/>
            <person name="Lopes M.R."/>
            <person name="Hittinger C.T."/>
            <person name="Goker M."/>
            <person name="Salamov A."/>
            <person name="Wisecaver J."/>
            <person name="Long T.M."/>
            <person name="Aerts A.L."/>
            <person name="Barry K."/>
            <person name="Choi C."/>
            <person name="Clum A."/>
            <person name="Coughlan A.Y."/>
            <person name="Deshpande S."/>
            <person name="Douglass A.P."/>
            <person name="Hanson S.J."/>
            <person name="Klenk H.-P."/>
            <person name="Labutti K."/>
            <person name="Lapidus A."/>
            <person name="Lindquist E."/>
            <person name="Lipzen A."/>
            <person name="Meier-Kolthoff J.P."/>
            <person name="Ohm R.A."/>
            <person name="Otillar R.P."/>
            <person name="Pangilinan J."/>
            <person name="Peng Y."/>
            <person name="Rokas A."/>
            <person name="Rosa C.A."/>
            <person name="Scheuner C."/>
            <person name="Sibirny A.A."/>
            <person name="Slot J.C."/>
            <person name="Stielow J.B."/>
            <person name="Sun H."/>
            <person name="Kurtzman C.P."/>
            <person name="Blackwell M."/>
            <person name="Grigoriev I.V."/>
            <person name="Jeffries T.W."/>
        </authorList>
    </citation>
    <scope>NUCLEOTIDE SEQUENCE [LARGE SCALE GENOMIC DNA]</scope>
    <source>
        <strain evidence="5">NRRL Y-2460</strain>
    </source>
</reference>
<evidence type="ECO:0000313" key="5">
    <source>
        <dbReference type="Proteomes" id="UP000094236"/>
    </source>
</evidence>
<dbReference type="Gene3D" id="1.10.287.370">
    <property type="match status" value="1"/>
</dbReference>
<dbReference type="GO" id="GO:0051087">
    <property type="term" value="F:protein-folding chaperone binding"/>
    <property type="evidence" value="ECO:0007669"/>
    <property type="project" value="TreeGrafter"/>
</dbReference>
<dbReference type="InterPro" id="IPR009053">
    <property type="entry name" value="Prefoldin"/>
</dbReference>
<protein>
    <recommendedName>
        <fullName evidence="6">Prefoldin subunit 6</fullName>
    </recommendedName>
</protein>
<dbReference type="PANTHER" id="PTHR21431:SF0">
    <property type="entry name" value="PREFOLDIN SUBUNIT 6"/>
    <property type="match status" value="1"/>
</dbReference>
<feature type="coiled-coil region" evidence="3">
    <location>
        <begin position="4"/>
        <end position="114"/>
    </location>
</feature>
<sequence>MSGKKELSLELEKLSKKYTELQTNINEIYIARQKLETQYQENKIVKEELDAIKSKKDSEEEKIFKLVGPVLLPQDLTESCLNVDKRIEFILKEIEKAEKNLVNTEKSIESTRDELIGVRTKLQGLAGSNSGVPAVPAS</sequence>
<dbReference type="GO" id="GO:0051131">
    <property type="term" value="P:chaperone-mediated protein complex assembly"/>
    <property type="evidence" value="ECO:0007669"/>
    <property type="project" value="TreeGrafter"/>
</dbReference>
<dbReference type="CDD" id="cd23161">
    <property type="entry name" value="Prefoldin_6"/>
    <property type="match status" value="1"/>
</dbReference>
<dbReference type="InterPro" id="IPR002777">
    <property type="entry name" value="PFD_beta-like"/>
</dbReference>
<comment type="similarity">
    <text evidence="1">Belongs to the prefoldin subunit beta family.</text>
</comment>
<evidence type="ECO:0000256" key="2">
    <source>
        <dbReference type="ARBA" id="ARBA00023186"/>
    </source>
</evidence>
<evidence type="ECO:0008006" key="6">
    <source>
        <dbReference type="Google" id="ProtNLM"/>
    </source>
</evidence>
<accession>A0A1E4TXY3</accession>
<keyword evidence="3" id="KW-0175">Coiled coil</keyword>
<proteinExistence type="inferred from homology"/>
<dbReference type="GO" id="GO:0051082">
    <property type="term" value="F:unfolded protein binding"/>
    <property type="evidence" value="ECO:0007669"/>
    <property type="project" value="InterPro"/>
</dbReference>
<dbReference type="PANTHER" id="PTHR21431">
    <property type="entry name" value="PREFOLDIN SUBUNIT 6"/>
    <property type="match status" value="1"/>
</dbReference>
<dbReference type="SUPFAM" id="SSF46579">
    <property type="entry name" value="Prefoldin"/>
    <property type="match status" value="1"/>
</dbReference>
<dbReference type="GO" id="GO:0006457">
    <property type="term" value="P:protein folding"/>
    <property type="evidence" value="ECO:0007669"/>
    <property type="project" value="EnsemblFungi"/>
</dbReference>
<evidence type="ECO:0000256" key="1">
    <source>
        <dbReference type="ARBA" id="ARBA00008045"/>
    </source>
</evidence>
<keyword evidence="5" id="KW-1185">Reference proteome</keyword>
<dbReference type="STRING" id="669874.A0A1E4TXY3"/>
<dbReference type="GO" id="GO:0016272">
    <property type="term" value="C:prefoldin complex"/>
    <property type="evidence" value="ECO:0007669"/>
    <property type="project" value="EnsemblFungi"/>
</dbReference>
<dbReference type="OrthoDB" id="248120at2759"/>
<dbReference type="AlphaFoldDB" id="A0A1E4TXY3"/>
<dbReference type="GO" id="GO:0032968">
    <property type="term" value="P:positive regulation of transcription elongation by RNA polymerase II"/>
    <property type="evidence" value="ECO:0007669"/>
    <property type="project" value="EnsemblFungi"/>
</dbReference>
<dbReference type="EMBL" id="KV454012">
    <property type="protein sequence ID" value="ODV96584.1"/>
    <property type="molecule type" value="Genomic_DNA"/>
</dbReference>
<dbReference type="GO" id="GO:0015631">
    <property type="term" value="F:tubulin binding"/>
    <property type="evidence" value="ECO:0007669"/>
    <property type="project" value="EnsemblFungi"/>
</dbReference>
<evidence type="ECO:0000256" key="3">
    <source>
        <dbReference type="SAM" id="Coils"/>
    </source>
</evidence>
<dbReference type="Pfam" id="PF01920">
    <property type="entry name" value="Prefoldin_2"/>
    <property type="match status" value="1"/>
</dbReference>
<dbReference type="Proteomes" id="UP000094236">
    <property type="component" value="Unassembled WGS sequence"/>
</dbReference>
<dbReference type="GO" id="GO:0005737">
    <property type="term" value="C:cytoplasm"/>
    <property type="evidence" value="ECO:0007669"/>
    <property type="project" value="EnsemblFungi"/>
</dbReference>